<dbReference type="GO" id="GO:0010090">
    <property type="term" value="P:trichome morphogenesis"/>
    <property type="evidence" value="ECO:0007669"/>
    <property type="project" value="InterPro"/>
</dbReference>
<accession>A0A6A1VCA7</accession>
<feature type="compositionally biased region" description="Low complexity" evidence="1">
    <location>
        <begin position="69"/>
        <end position="84"/>
    </location>
</feature>
<organism evidence="3 4">
    <name type="scientific">Morella rubra</name>
    <name type="common">Chinese bayberry</name>
    <dbReference type="NCBI Taxonomy" id="262757"/>
    <lineage>
        <taxon>Eukaryota</taxon>
        <taxon>Viridiplantae</taxon>
        <taxon>Streptophyta</taxon>
        <taxon>Embryophyta</taxon>
        <taxon>Tracheophyta</taxon>
        <taxon>Spermatophyta</taxon>
        <taxon>Magnoliopsida</taxon>
        <taxon>eudicotyledons</taxon>
        <taxon>Gunneridae</taxon>
        <taxon>Pentapetalae</taxon>
        <taxon>rosids</taxon>
        <taxon>fabids</taxon>
        <taxon>Fagales</taxon>
        <taxon>Myricaceae</taxon>
        <taxon>Morella</taxon>
    </lineage>
</organism>
<gene>
    <name evidence="3" type="ORF">CJ030_MR6G025457</name>
</gene>
<feature type="compositionally biased region" description="Basic residues" evidence="1">
    <location>
        <begin position="48"/>
        <end position="60"/>
    </location>
</feature>
<keyword evidence="2" id="KW-1133">Transmembrane helix</keyword>
<proteinExistence type="predicted"/>
<keyword evidence="2" id="KW-0472">Membrane</keyword>
<feature type="transmembrane region" description="Helical" evidence="2">
    <location>
        <begin position="495"/>
        <end position="520"/>
    </location>
</feature>
<dbReference type="PANTHER" id="PTHR35322">
    <property type="entry name" value="PROTEIN CPR-5"/>
    <property type="match status" value="1"/>
</dbReference>
<evidence type="ECO:0000256" key="1">
    <source>
        <dbReference type="SAM" id="MobiDB-lite"/>
    </source>
</evidence>
<evidence type="ECO:0000313" key="3">
    <source>
        <dbReference type="EMBL" id="KAB1210384.1"/>
    </source>
</evidence>
<reference evidence="3 4" key="1">
    <citation type="journal article" date="2019" name="Plant Biotechnol. J.">
        <title>The red bayberry genome and genetic basis of sex determination.</title>
        <authorList>
            <person name="Jia H.M."/>
            <person name="Jia H.J."/>
            <person name="Cai Q.L."/>
            <person name="Wang Y."/>
            <person name="Zhao H.B."/>
            <person name="Yang W.F."/>
            <person name="Wang G.Y."/>
            <person name="Li Y.H."/>
            <person name="Zhan D.L."/>
            <person name="Shen Y.T."/>
            <person name="Niu Q.F."/>
            <person name="Chang L."/>
            <person name="Qiu J."/>
            <person name="Zhao L."/>
            <person name="Xie H.B."/>
            <person name="Fu W.Y."/>
            <person name="Jin J."/>
            <person name="Li X.W."/>
            <person name="Jiao Y."/>
            <person name="Zhou C.C."/>
            <person name="Tu T."/>
            <person name="Chai C.Y."/>
            <person name="Gao J.L."/>
            <person name="Fan L.J."/>
            <person name="van de Weg E."/>
            <person name="Wang J.Y."/>
            <person name="Gao Z.S."/>
        </authorList>
    </citation>
    <scope>NUCLEOTIDE SEQUENCE [LARGE SCALE GENOMIC DNA]</scope>
    <source>
        <tissue evidence="3">Leaves</tissue>
    </source>
</reference>
<protein>
    <submittedName>
        <fullName evidence="3">Protein CPR-5</fullName>
    </submittedName>
</protein>
<dbReference type="PANTHER" id="PTHR35322:SF2">
    <property type="entry name" value="PROTEIN CPR-5"/>
    <property type="match status" value="1"/>
</dbReference>
<dbReference type="AlphaFoldDB" id="A0A6A1VCA7"/>
<feature type="region of interest" description="Disordered" evidence="1">
    <location>
        <begin position="1"/>
        <end position="91"/>
    </location>
</feature>
<dbReference type="EMBL" id="RXIC02000024">
    <property type="protein sequence ID" value="KAB1210384.1"/>
    <property type="molecule type" value="Genomic_DNA"/>
</dbReference>
<feature type="transmembrane region" description="Helical" evidence="2">
    <location>
        <begin position="368"/>
        <end position="389"/>
    </location>
</feature>
<dbReference type="OrthoDB" id="2017423at2759"/>
<dbReference type="GO" id="GO:0006952">
    <property type="term" value="P:defense response"/>
    <property type="evidence" value="ECO:0007669"/>
    <property type="project" value="InterPro"/>
</dbReference>
<feature type="transmembrane region" description="Helical" evidence="2">
    <location>
        <begin position="464"/>
        <end position="483"/>
    </location>
</feature>
<name>A0A6A1VCA7_9ROSI</name>
<feature type="transmembrane region" description="Helical" evidence="2">
    <location>
        <begin position="433"/>
        <end position="452"/>
    </location>
</feature>
<feature type="transmembrane region" description="Helical" evidence="2">
    <location>
        <begin position="113"/>
        <end position="130"/>
    </location>
</feature>
<dbReference type="InterPro" id="IPR044708">
    <property type="entry name" value="CPR5"/>
</dbReference>
<sequence>MEAIASPSPQPLQSSACVPVNYSVPNSTVQDHPPPLPLGPTEDDNKKPIKTIKKLKRRVPKNGSAFLRPSSSSSPSCPSSSSSSMPATGVVLRRRSPKALLGSARRSESSVDAIALPLGMSVAAVVALILETKDRAGGRMSVDHLSMICTSAVRESLVNHQVFGEKFDCFTRNFEKSFGSTLRTLRLINESHSKRGGHHFSNANLQGSSSPMCLNKEGHTTNSCVEDLESEAILETFVTRDRLNTIEETTANMQTDSCNLELALHAQTNELPCILPSTSGPEIGQSMISTIQKSVMEQTRSNDLKTLEISLSMQKLKLKETQLALNFDSNHLERSKLAMGISKASFKAEKFKSQLEDMRHAELLRNCVDCLVAGLLIMSASLLYAAYVFSYKRIAEATESCAPSVKESKSWWIPKPMATFSSGLHVLKCQIQVVSRMLFGVLMILTTAYLLLLRSGTTKQILPGTFLILLLGIACGFAGKLCVDTLGGSGYHWLLYWEALCFLHFISNVFTSALFHILYVPVNVSRVTKGNAVFPYWIRKFMFNAILFLFLPLSCGLLPFASLGEWKDHFSVLVRDHMFTGDWEHREEL</sequence>
<comment type="caution">
    <text evidence="3">The sequence shown here is derived from an EMBL/GenBank/DDBJ whole genome shotgun (WGS) entry which is preliminary data.</text>
</comment>
<keyword evidence="4" id="KW-1185">Reference proteome</keyword>
<dbReference type="GO" id="GO:0010150">
    <property type="term" value="P:leaf senescence"/>
    <property type="evidence" value="ECO:0007669"/>
    <property type="project" value="InterPro"/>
</dbReference>
<evidence type="ECO:0000256" key="2">
    <source>
        <dbReference type="SAM" id="Phobius"/>
    </source>
</evidence>
<feature type="transmembrane region" description="Helical" evidence="2">
    <location>
        <begin position="541"/>
        <end position="561"/>
    </location>
</feature>
<evidence type="ECO:0000313" key="4">
    <source>
        <dbReference type="Proteomes" id="UP000516437"/>
    </source>
</evidence>
<keyword evidence="2" id="KW-0812">Transmembrane</keyword>
<dbReference type="Proteomes" id="UP000516437">
    <property type="component" value="Chromosome 6"/>
</dbReference>